<organism evidence="2 3">
    <name type="scientific">Musa troglodytarum</name>
    <name type="common">fe'i banana</name>
    <dbReference type="NCBI Taxonomy" id="320322"/>
    <lineage>
        <taxon>Eukaryota</taxon>
        <taxon>Viridiplantae</taxon>
        <taxon>Streptophyta</taxon>
        <taxon>Embryophyta</taxon>
        <taxon>Tracheophyta</taxon>
        <taxon>Spermatophyta</taxon>
        <taxon>Magnoliopsida</taxon>
        <taxon>Liliopsida</taxon>
        <taxon>Zingiberales</taxon>
        <taxon>Musaceae</taxon>
        <taxon>Musa</taxon>
    </lineage>
</organism>
<dbReference type="AlphaFoldDB" id="A0A9E7FBB2"/>
<dbReference type="EMBL" id="CP097505">
    <property type="protein sequence ID" value="URD92171.1"/>
    <property type="molecule type" value="Genomic_DNA"/>
</dbReference>
<gene>
    <name evidence="2" type="ORF">MUK42_33394</name>
</gene>
<evidence type="ECO:0000313" key="2">
    <source>
        <dbReference type="EMBL" id="URD92171.1"/>
    </source>
</evidence>
<accession>A0A9E7FBB2</accession>
<keyword evidence="3" id="KW-1185">Reference proteome</keyword>
<reference evidence="2" key="1">
    <citation type="submission" date="2022-05" db="EMBL/GenBank/DDBJ databases">
        <title>The Musa troglodytarum L. genome provides insights into the mechanism of non-climacteric behaviour and enrichment of carotenoids.</title>
        <authorList>
            <person name="Wang J."/>
        </authorList>
    </citation>
    <scope>NUCLEOTIDE SEQUENCE</scope>
    <source>
        <tissue evidence="2">Leaf</tissue>
    </source>
</reference>
<sequence>MRTRGSWRRLEAHLRADLIGLLHGDLHSVSALAAMTAIHQHACVFTMADSKLAIQMELTIYIVLNCLSSDLAAVPDEISTDSHDLVESPSEFERAAEQEDEEKAEAVDGGSAAFGSAQGDQVEIWAVIRARKMERRMTDRDHSFPDSAGGADDHIGDSGAVDGRRTGTLRFAFSYLKSSLKQPRAISNA</sequence>
<protein>
    <submittedName>
        <fullName evidence="2">Uncharacterized protein</fullName>
    </submittedName>
</protein>
<evidence type="ECO:0000313" key="3">
    <source>
        <dbReference type="Proteomes" id="UP001055439"/>
    </source>
</evidence>
<name>A0A9E7FBB2_9LILI</name>
<dbReference type="Proteomes" id="UP001055439">
    <property type="component" value="Chromosome 3"/>
</dbReference>
<feature type="region of interest" description="Disordered" evidence="1">
    <location>
        <begin position="138"/>
        <end position="161"/>
    </location>
</feature>
<proteinExistence type="predicted"/>
<evidence type="ECO:0000256" key="1">
    <source>
        <dbReference type="SAM" id="MobiDB-lite"/>
    </source>
</evidence>